<reference evidence="1" key="1">
    <citation type="submission" date="2014-09" db="EMBL/GenBank/DDBJ databases">
        <authorList>
            <person name="Magalhaes I.L.F."/>
            <person name="Oliveira U."/>
            <person name="Santos F.R."/>
            <person name="Vidigal T.H.D.A."/>
            <person name="Brescovit A.D."/>
            <person name="Santos A.J."/>
        </authorList>
    </citation>
    <scope>NUCLEOTIDE SEQUENCE</scope>
    <source>
        <tissue evidence="1">Shoot tissue taken approximately 20 cm above the soil surface</tissue>
    </source>
</reference>
<dbReference type="EMBL" id="GBRH01202496">
    <property type="protein sequence ID" value="JAD95399.1"/>
    <property type="molecule type" value="Transcribed_RNA"/>
</dbReference>
<protein>
    <submittedName>
        <fullName evidence="1">Uncharacterized protein</fullName>
    </submittedName>
</protein>
<sequence>MGSSPSFFIFCTSCSASGTSCNIDSQSSKTRFVFRPGLSPSFSKLSSQCKAWSSWLFFMYAATTPAMELSSGSCPDLLIC</sequence>
<organism evidence="1">
    <name type="scientific">Arundo donax</name>
    <name type="common">Giant reed</name>
    <name type="synonym">Donax arundinaceus</name>
    <dbReference type="NCBI Taxonomy" id="35708"/>
    <lineage>
        <taxon>Eukaryota</taxon>
        <taxon>Viridiplantae</taxon>
        <taxon>Streptophyta</taxon>
        <taxon>Embryophyta</taxon>
        <taxon>Tracheophyta</taxon>
        <taxon>Spermatophyta</taxon>
        <taxon>Magnoliopsida</taxon>
        <taxon>Liliopsida</taxon>
        <taxon>Poales</taxon>
        <taxon>Poaceae</taxon>
        <taxon>PACMAD clade</taxon>
        <taxon>Arundinoideae</taxon>
        <taxon>Arundineae</taxon>
        <taxon>Arundo</taxon>
    </lineage>
</organism>
<proteinExistence type="predicted"/>
<name>A0A0A9E3M4_ARUDO</name>
<reference evidence="1" key="2">
    <citation type="journal article" date="2015" name="Data Brief">
        <title>Shoot transcriptome of the giant reed, Arundo donax.</title>
        <authorList>
            <person name="Barrero R.A."/>
            <person name="Guerrero F.D."/>
            <person name="Moolhuijzen P."/>
            <person name="Goolsby J.A."/>
            <person name="Tidwell J."/>
            <person name="Bellgard S.E."/>
            <person name="Bellgard M.I."/>
        </authorList>
    </citation>
    <scope>NUCLEOTIDE SEQUENCE</scope>
    <source>
        <tissue evidence="1">Shoot tissue taken approximately 20 cm above the soil surface</tissue>
    </source>
</reference>
<accession>A0A0A9E3M4</accession>
<dbReference type="AlphaFoldDB" id="A0A0A9E3M4"/>
<evidence type="ECO:0000313" key="1">
    <source>
        <dbReference type="EMBL" id="JAD95399.1"/>
    </source>
</evidence>